<dbReference type="OrthoDB" id="5382102at2759"/>
<feature type="compositionally biased region" description="Polar residues" evidence="1">
    <location>
        <begin position="351"/>
        <end position="362"/>
    </location>
</feature>
<evidence type="ECO:0000313" key="3">
    <source>
        <dbReference type="Proteomes" id="UP000024837"/>
    </source>
</evidence>
<feature type="compositionally biased region" description="Polar residues" evidence="1">
    <location>
        <begin position="1468"/>
        <end position="1486"/>
    </location>
</feature>
<feature type="region of interest" description="Disordered" evidence="1">
    <location>
        <begin position="869"/>
        <end position="915"/>
    </location>
</feature>
<organism evidence="2 3">
    <name type="scientific">Drechslerella stenobrocha 248</name>
    <dbReference type="NCBI Taxonomy" id="1043628"/>
    <lineage>
        <taxon>Eukaryota</taxon>
        <taxon>Fungi</taxon>
        <taxon>Dikarya</taxon>
        <taxon>Ascomycota</taxon>
        <taxon>Pezizomycotina</taxon>
        <taxon>Orbiliomycetes</taxon>
        <taxon>Orbiliales</taxon>
        <taxon>Orbiliaceae</taxon>
        <taxon>Drechslerella</taxon>
    </lineage>
</organism>
<accession>W7HTB9</accession>
<feature type="compositionally biased region" description="Basic and acidic residues" evidence="1">
    <location>
        <begin position="291"/>
        <end position="314"/>
    </location>
</feature>
<name>W7HTB9_9PEZI</name>
<feature type="compositionally biased region" description="Basic and acidic residues" evidence="1">
    <location>
        <begin position="162"/>
        <end position="171"/>
    </location>
</feature>
<feature type="compositionally biased region" description="Basic and acidic residues" evidence="1">
    <location>
        <begin position="516"/>
        <end position="527"/>
    </location>
</feature>
<keyword evidence="3" id="KW-1185">Reference proteome</keyword>
<dbReference type="Proteomes" id="UP000024837">
    <property type="component" value="Unassembled WGS sequence"/>
</dbReference>
<feature type="region of interest" description="Disordered" evidence="1">
    <location>
        <begin position="1288"/>
        <end position="1313"/>
    </location>
</feature>
<dbReference type="EMBL" id="KI966416">
    <property type="protein sequence ID" value="EWC46589.1"/>
    <property type="molecule type" value="Genomic_DNA"/>
</dbReference>
<evidence type="ECO:0000313" key="2">
    <source>
        <dbReference type="EMBL" id="EWC46589.1"/>
    </source>
</evidence>
<feature type="compositionally biased region" description="Polar residues" evidence="1">
    <location>
        <begin position="1302"/>
        <end position="1313"/>
    </location>
</feature>
<dbReference type="PANTHER" id="PTHR42105">
    <property type="entry name" value="DIM2-ASSOCIATED PROTEIN 1"/>
    <property type="match status" value="1"/>
</dbReference>
<feature type="region of interest" description="Disordered" evidence="1">
    <location>
        <begin position="510"/>
        <end position="532"/>
    </location>
</feature>
<dbReference type="PANTHER" id="PTHR42105:SF1">
    <property type="entry name" value="TRANSALDOLASE"/>
    <property type="match status" value="1"/>
</dbReference>
<feature type="region of interest" description="Disordered" evidence="1">
    <location>
        <begin position="462"/>
        <end position="489"/>
    </location>
</feature>
<feature type="region of interest" description="Disordered" evidence="1">
    <location>
        <begin position="1"/>
        <end position="210"/>
    </location>
</feature>
<gene>
    <name evidence="2" type="ORF">DRE_04076</name>
</gene>
<feature type="compositionally biased region" description="Basic and acidic residues" evidence="1">
    <location>
        <begin position="1363"/>
        <end position="1381"/>
    </location>
</feature>
<feature type="region of interest" description="Disordered" evidence="1">
    <location>
        <begin position="1566"/>
        <end position="1720"/>
    </location>
</feature>
<feature type="compositionally biased region" description="Polar residues" evidence="1">
    <location>
        <begin position="1708"/>
        <end position="1720"/>
    </location>
</feature>
<dbReference type="HOGENOM" id="CLU_003025_0_0_1"/>
<feature type="compositionally biased region" description="Polar residues" evidence="1">
    <location>
        <begin position="906"/>
        <end position="915"/>
    </location>
</feature>
<feature type="compositionally biased region" description="Polar residues" evidence="1">
    <location>
        <begin position="23"/>
        <end position="32"/>
    </location>
</feature>
<feature type="compositionally biased region" description="Basic and acidic residues" evidence="1">
    <location>
        <begin position="1629"/>
        <end position="1638"/>
    </location>
</feature>
<feature type="region of interest" description="Disordered" evidence="1">
    <location>
        <begin position="938"/>
        <end position="962"/>
    </location>
</feature>
<feature type="compositionally biased region" description="Polar residues" evidence="1">
    <location>
        <begin position="1606"/>
        <end position="1616"/>
    </location>
</feature>
<feature type="compositionally biased region" description="Basic and acidic residues" evidence="1">
    <location>
        <begin position="1491"/>
        <end position="1508"/>
    </location>
</feature>
<reference evidence="2 3" key="1">
    <citation type="submission" date="2013-05" db="EMBL/GenBank/DDBJ databases">
        <title>Drechslerella stenobrocha genome reveals carnivorous origination and mechanical trapping mechanism of predatory fungi.</title>
        <authorList>
            <person name="Liu X."/>
            <person name="Zhang W."/>
            <person name="Liu K."/>
        </authorList>
    </citation>
    <scope>NUCLEOTIDE SEQUENCE [LARGE SCALE GENOMIC DNA]</scope>
    <source>
        <strain evidence="2 3">248</strain>
    </source>
</reference>
<feature type="region of interest" description="Disordered" evidence="1">
    <location>
        <begin position="1350"/>
        <end position="1510"/>
    </location>
</feature>
<evidence type="ECO:0000256" key="1">
    <source>
        <dbReference type="SAM" id="MobiDB-lite"/>
    </source>
</evidence>
<feature type="compositionally biased region" description="Basic residues" evidence="1">
    <location>
        <begin position="323"/>
        <end position="338"/>
    </location>
</feature>
<sequence>MGLEKPDPSVVSTSSVGGDKSMLSLQTKSSYSIPDDGRAITIETNKRAHQKHQQQQQQQQQQQLQLQHLLQQQQPPQANSDAQSIVSQGSQASLLIEYFEGARGQGSSPGHRPSVRVKVTPSSGSQRRAHQQARAVEIGSDGRPINKRQPSYTQRISLSSARNDDRLAVAKERRKRRSDPSGSEAHSIPRTEEDIISEVSEQSQSLVGPPMRVEIIREENGSPAGAYRAGRPHSGAFRGRAIRKVAPQDDVDGDGDSSLHPLSHRRSQSLTNEREAILGEGSGKPVRKRSQSMDRGRLTKEEIREQRRLEKKMAELNGEPSTRRARAIRSPRDGRHHRSISDDGTKRKPSGSRNPSGTSDLAQNPLLLEAVEDAIKRLILPQFEALKVSNQSGNTTAIDQAASAAIAAEAARAFAEQNPGASFTPEREGPMLVLQPDADRGTGHGFVLAQSDNSALLRSESTRSRGLGFGPGPAPGSDLADDAPPVEPLDALFPKQASPHERLRMPSIPSMASSNRSDHEHIHDGHEGAPYPPTAAESGMPMTGNTPPPLSMPEAVAPLNISRRGTPASKEATSPQRSITSLRNQFETAGIIQIAPLATRKYTPAKSEVSVLSTSTVPSWHPNKSSHWTQDTVEARDLGMSSRSDLHEIRTPRNDAMNWWFEGNTEAQPRPDTEVDQSLVDQSVVDQSVVDQSVVGQSVLDQSVVGQSYADQSFADHSFADQSFADRSVVDQSVVGQSVADQSFVDRSVVGQSVADQSVVDHSAIGMDDDDHSQYQYGPDSEVGLNVPNGGGGSSVFSVPTNRDDVSSVTEIHRMQLDPPDATSNLGDGYESRSPNRDSVPQSFEARHMERIAAGQDVRDVGAYASMRSTPVDLPSQRASVYEHASSLRDQHSPMSLRPQDRALSPASTLNSNPPQMTFNAVPLYGYDEPAIGHYRSRSDLGPSELGDDDDVVTNPYGADRTSREIPMADDAITNPYTDNRLSRDMSMLSGVDDVTTNPYGADRTSRELDEGWGYGEDDHAGGNANFGLRALQAGQSGREYTGDQDSLMDKDGMLTPLNLQRDEGYMSAKPLSAGTDGLGSALKGMASFGAGLDDFISEDGDEFMPFRGHVRSGSGNSHGMPSPLYDSAMGHGIDRIQSKDIVALMDHLTVRDAARNARDTEILMTLVRSAAEMRDSFDDLKKQLANHSHQMMLEIDQGAEKTVAKLGAPRPVIPMPLSRQIKGPRNFEEEKAETHKKTNVFKRALKGLSMKSSSDLARIEDMLVQLLGEVEGLKAASYAYTESNTASHAGDRQIHTHSLHSQHSQPSYTAGSTNNITSVDYSATAGIGQRIMTSTGELNYYGARNPIIRQSSDIPQDIPNEDGMRTPRGHRDVQQDETPRRSGPTIETIQTPTEASPQAPRSNPQSGETTPTTGKGKEKRESLPKASRWSETTTSSGIKSFFGRKKRNTDAELSRANSEFEEDFRNVSPQAGPSEGSPYSQQSQRYAEPSYEKPSLEANRRSLEIRHPQPRVRKNHGYGLEQAAESHIDTQSPALTHSTTSLNRFIQHGGSYNNIVNLAPMFPDTDHAATPQGHYSPHQSPNGNYVSHIEDTHDAETVTPAPPLTANSEDSNDVSYVTERKKKHRHKKDETPEERAARKERRRQRQKSREVLGDIPQEADEDMMRSRPTSAMSRKYTRPLSAASHRSYRVADDGSTPASNRHRTSHLTHITTDTFGYQD</sequence>
<feature type="region of interest" description="Disordered" evidence="1">
    <location>
        <begin position="223"/>
        <end position="364"/>
    </location>
</feature>
<feature type="compositionally biased region" description="Polar residues" evidence="1">
    <location>
        <begin position="1430"/>
        <end position="1439"/>
    </location>
</feature>
<feature type="compositionally biased region" description="Low complexity" evidence="1">
    <location>
        <begin position="53"/>
        <end position="77"/>
    </location>
</feature>
<feature type="compositionally biased region" description="Polar residues" evidence="1">
    <location>
        <begin position="78"/>
        <end position="93"/>
    </location>
</feature>
<feature type="compositionally biased region" description="Polar residues" evidence="1">
    <location>
        <begin position="1386"/>
        <end position="1407"/>
    </location>
</feature>
<proteinExistence type="predicted"/>
<feature type="compositionally biased region" description="Polar residues" evidence="1">
    <location>
        <begin position="148"/>
        <end position="161"/>
    </location>
</feature>
<feature type="region of interest" description="Disordered" evidence="1">
    <location>
        <begin position="815"/>
        <end position="841"/>
    </location>
</feature>
<protein>
    <submittedName>
        <fullName evidence="2">Uncharacterized protein</fullName>
    </submittedName>
</protein>